<dbReference type="Proteomes" id="UP000189703">
    <property type="component" value="Unplaced"/>
</dbReference>
<feature type="domain" description="Cupin type-1" evidence="7">
    <location>
        <begin position="115"/>
        <end position="332"/>
    </location>
</feature>
<evidence type="ECO:0000256" key="4">
    <source>
        <dbReference type="ARBA" id="ARBA00023129"/>
    </source>
</evidence>
<feature type="region of interest" description="Disordered" evidence="6">
    <location>
        <begin position="249"/>
        <end position="304"/>
    </location>
</feature>
<feature type="compositionally biased region" description="Basic and acidic residues" evidence="6">
    <location>
        <begin position="184"/>
        <end position="193"/>
    </location>
</feature>
<dbReference type="PANTHER" id="PTHR31189:SF35">
    <property type="entry name" value="12S SEED STORAGE PROTEIN CRB"/>
    <property type="match status" value="1"/>
</dbReference>
<dbReference type="FunFam" id="2.60.120.10:FF:000073">
    <property type="entry name" value="Glycinin G1"/>
    <property type="match status" value="1"/>
</dbReference>
<dbReference type="KEGG" id="nnu:104601507"/>
<evidence type="ECO:0000256" key="1">
    <source>
        <dbReference type="ARBA" id="ARBA00007178"/>
    </source>
</evidence>
<dbReference type="InterPro" id="IPR050253">
    <property type="entry name" value="Seed_Storage-Functional"/>
</dbReference>
<feature type="region of interest" description="Disordered" evidence="6">
    <location>
        <begin position="168"/>
        <end position="193"/>
    </location>
</feature>
<evidence type="ECO:0000256" key="3">
    <source>
        <dbReference type="ARBA" id="ARBA00022761"/>
    </source>
</evidence>
<dbReference type="Gene3D" id="2.60.120.10">
    <property type="entry name" value="Jelly Rolls"/>
    <property type="match status" value="3"/>
</dbReference>
<dbReference type="PRINTS" id="PR00439">
    <property type="entry name" value="11SGLOBULIN"/>
</dbReference>
<dbReference type="InterPro" id="IPR011051">
    <property type="entry name" value="RmlC_Cupin_sf"/>
</dbReference>
<keyword evidence="4" id="KW-0708">Seed storage protein</keyword>
<dbReference type="CDD" id="cd02243">
    <property type="entry name" value="cupin_11S_legumin_C"/>
    <property type="match status" value="1"/>
</dbReference>
<dbReference type="Pfam" id="PF00190">
    <property type="entry name" value="Cupin_1"/>
    <property type="match status" value="2"/>
</dbReference>
<dbReference type="SMART" id="SM00835">
    <property type="entry name" value="Cupin_1"/>
    <property type="match status" value="2"/>
</dbReference>
<dbReference type="CDD" id="cd02242">
    <property type="entry name" value="cupin_11S_legumin_N"/>
    <property type="match status" value="1"/>
</dbReference>
<evidence type="ECO:0000256" key="5">
    <source>
        <dbReference type="ARBA" id="ARBA00023157"/>
    </source>
</evidence>
<dbReference type="AlphaFoldDB" id="A0A1U8Q594"/>
<reference evidence="9" key="1">
    <citation type="submission" date="2025-08" db="UniProtKB">
        <authorList>
            <consortium name="RefSeq"/>
        </authorList>
    </citation>
    <scope>IDENTIFICATION</scope>
</reference>
<dbReference type="PANTHER" id="PTHR31189">
    <property type="entry name" value="OS03G0336100 PROTEIN-RELATED"/>
    <property type="match status" value="1"/>
</dbReference>
<keyword evidence="3" id="KW-0758">Storage protein</keyword>
<dbReference type="RefSeq" id="XP_019053983.1">
    <property type="nucleotide sequence ID" value="XM_019198438.1"/>
</dbReference>
<keyword evidence="2" id="KW-0732">Signal</keyword>
<gene>
    <name evidence="9" type="primary">LOC104601507</name>
</gene>
<dbReference type="GeneID" id="104601507"/>
<name>A0A1U8Q594_NELNU</name>
<keyword evidence="8" id="KW-1185">Reference proteome</keyword>
<dbReference type="GO" id="GO:0045735">
    <property type="term" value="F:nutrient reservoir activity"/>
    <property type="evidence" value="ECO:0007669"/>
    <property type="project" value="UniProtKB-KW"/>
</dbReference>
<dbReference type="SUPFAM" id="SSF51182">
    <property type="entry name" value="RmlC-like cupins"/>
    <property type="match status" value="1"/>
</dbReference>
<sequence length="559" mass="62651">MKANFVRDNKLGSFTPGSFFKQLDNAEQQEQHITLLSTAMCQIKYECNFMESLELKVAPNLQLNLFSNAVLRHGCDNGKASPQHNAGPGAENKTGAGLRTWTPSNLHAGERPRLVSLRNGTKTTTNFSVRVLLLLVLLSNPGASLCPRITMHTGKGVLGLSIPGCPETFQSSQQSQQSEEEEENRSRRFQDQHQKIRFVKQGDMIAVPDGVTHWMYNNGGASLVAVSIFDLANSFNQLDDRKRQFYLAGNSQQQQEEEEQQQQQQQGGESFSRREKAGQKSSSQEQRQQQKGGKSSYQHDQKARQENSANIFSGLDTETLAQAFGVSTETARKLQGENDQRGGIVNVEKELRMIMPTTSSEEDEEYEQEQQMGANGVEEAICNMRFRQNIEKPKHSDFYSPYGGRVTTLNSQNLPILQTLQLSAERGTLYQNAMLSPHWNINAHGIIYVLSGDARVQVVDNSGQTVYNGQLRRDQILILPQNFVIAIQAGENGFEWVSFKTNDNAMVSTLAGRNSVIRAMPEEVLTNSYQISREEARRLKFNRQETRVLSSRSSSANLM</sequence>
<organism evidence="8 9">
    <name type="scientific">Nelumbo nucifera</name>
    <name type="common">Sacred lotus</name>
    <dbReference type="NCBI Taxonomy" id="4432"/>
    <lineage>
        <taxon>Eukaryota</taxon>
        <taxon>Viridiplantae</taxon>
        <taxon>Streptophyta</taxon>
        <taxon>Embryophyta</taxon>
        <taxon>Tracheophyta</taxon>
        <taxon>Spermatophyta</taxon>
        <taxon>Magnoliopsida</taxon>
        <taxon>Proteales</taxon>
        <taxon>Nelumbonaceae</taxon>
        <taxon>Nelumbo</taxon>
    </lineage>
</organism>
<feature type="region of interest" description="Disordered" evidence="6">
    <location>
        <begin position="77"/>
        <end position="106"/>
    </location>
</feature>
<evidence type="ECO:0000313" key="9">
    <source>
        <dbReference type="RefSeq" id="XP_019053983.1"/>
    </source>
</evidence>
<evidence type="ECO:0000259" key="7">
    <source>
        <dbReference type="SMART" id="SM00835"/>
    </source>
</evidence>
<evidence type="ECO:0000313" key="8">
    <source>
        <dbReference type="Proteomes" id="UP000189703"/>
    </source>
</evidence>
<accession>A0A1U8Q594</accession>
<proteinExistence type="inferred from homology"/>
<dbReference type="STRING" id="4432.A0A1U8Q594"/>
<dbReference type="InterPro" id="IPR014710">
    <property type="entry name" value="RmlC-like_jellyroll"/>
</dbReference>
<dbReference type="OrthoDB" id="2016041at2759"/>
<keyword evidence="5" id="KW-1015">Disulfide bond</keyword>
<protein>
    <submittedName>
        <fullName evidence="9">11S globulin subunit beta-like</fullName>
    </submittedName>
</protein>
<feature type="domain" description="Cupin type-1" evidence="7">
    <location>
        <begin position="388"/>
        <end position="537"/>
    </location>
</feature>
<comment type="similarity">
    <text evidence="1">Belongs to the 11S seed storage protein (globulins) family.</text>
</comment>
<dbReference type="InterPro" id="IPR006045">
    <property type="entry name" value="Cupin_1"/>
</dbReference>
<dbReference type="InParanoid" id="A0A1U8Q594"/>
<evidence type="ECO:0000256" key="6">
    <source>
        <dbReference type="SAM" id="MobiDB-lite"/>
    </source>
</evidence>
<feature type="compositionally biased region" description="Low complexity" evidence="6">
    <location>
        <begin position="279"/>
        <end position="296"/>
    </location>
</feature>
<dbReference type="OMA" id="ICTMEVR"/>
<dbReference type="GO" id="GO:0048316">
    <property type="term" value="P:seed development"/>
    <property type="evidence" value="ECO:0007669"/>
    <property type="project" value="UniProtKB-ARBA"/>
</dbReference>
<evidence type="ECO:0000256" key="2">
    <source>
        <dbReference type="ARBA" id="ARBA00022729"/>
    </source>
</evidence>
<dbReference type="InterPro" id="IPR006044">
    <property type="entry name" value="11S_seedstore_pln"/>
</dbReference>